<organism evidence="2 3">
    <name type="scientific">Pterulicium gracile</name>
    <dbReference type="NCBI Taxonomy" id="1884261"/>
    <lineage>
        <taxon>Eukaryota</taxon>
        <taxon>Fungi</taxon>
        <taxon>Dikarya</taxon>
        <taxon>Basidiomycota</taxon>
        <taxon>Agaricomycotina</taxon>
        <taxon>Agaricomycetes</taxon>
        <taxon>Agaricomycetidae</taxon>
        <taxon>Agaricales</taxon>
        <taxon>Pleurotineae</taxon>
        <taxon>Pterulaceae</taxon>
        <taxon>Pterulicium</taxon>
    </lineage>
</organism>
<dbReference type="EMBL" id="ML178816">
    <property type="protein sequence ID" value="TFL05649.1"/>
    <property type="molecule type" value="Genomic_DNA"/>
</dbReference>
<sequence length="238" mass="26984">MLTLTRLPRPRPRAALTTLQCQPRRTMRTKRPRPSVSSTGQPNISPRQALLSHLTADLARDAHTLEVLQQQLVRAQAKAKAEDEMETKGVGRGLWDIFTGKKLVASTDKRKEKGKAKAEDDPRNFERGFRPEDIPPEIHNLFLWEEVLTSSERTKLEAVGIQNMEDLYAIVYNARTRLSAKSSLTREKLDKQARTAMDMLDAVNERVGADDMEEEELEGDETSTIKSGFDADEGRQRR</sequence>
<name>A0A5C3QZD3_9AGAR</name>
<feature type="region of interest" description="Disordered" evidence="1">
    <location>
        <begin position="206"/>
        <end position="238"/>
    </location>
</feature>
<feature type="region of interest" description="Disordered" evidence="1">
    <location>
        <begin position="107"/>
        <end position="132"/>
    </location>
</feature>
<feature type="region of interest" description="Disordered" evidence="1">
    <location>
        <begin position="24"/>
        <end position="45"/>
    </location>
</feature>
<keyword evidence="3" id="KW-1185">Reference proteome</keyword>
<feature type="compositionally biased region" description="Acidic residues" evidence="1">
    <location>
        <begin position="210"/>
        <end position="221"/>
    </location>
</feature>
<gene>
    <name evidence="2" type="ORF">BDV98DRAFT_600994</name>
</gene>
<proteinExistence type="predicted"/>
<accession>A0A5C3QZD3</accession>
<feature type="compositionally biased region" description="Polar residues" evidence="1">
    <location>
        <begin position="35"/>
        <end position="45"/>
    </location>
</feature>
<protein>
    <submittedName>
        <fullName evidence="2">Uncharacterized protein</fullName>
    </submittedName>
</protein>
<evidence type="ECO:0000256" key="1">
    <source>
        <dbReference type="SAM" id="MobiDB-lite"/>
    </source>
</evidence>
<dbReference type="AlphaFoldDB" id="A0A5C3QZD3"/>
<evidence type="ECO:0000313" key="3">
    <source>
        <dbReference type="Proteomes" id="UP000305067"/>
    </source>
</evidence>
<reference evidence="2 3" key="1">
    <citation type="journal article" date="2019" name="Nat. Ecol. Evol.">
        <title>Megaphylogeny resolves global patterns of mushroom evolution.</title>
        <authorList>
            <person name="Varga T."/>
            <person name="Krizsan K."/>
            <person name="Foldi C."/>
            <person name="Dima B."/>
            <person name="Sanchez-Garcia M."/>
            <person name="Sanchez-Ramirez S."/>
            <person name="Szollosi G.J."/>
            <person name="Szarkandi J.G."/>
            <person name="Papp V."/>
            <person name="Albert L."/>
            <person name="Andreopoulos W."/>
            <person name="Angelini C."/>
            <person name="Antonin V."/>
            <person name="Barry K.W."/>
            <person name="Bougher N.L."/>
            <person name="Buchanan P."/>
            <person name="Buyck B."/>
            <person name="Bense V."/>
            <person name="Catcheside P."/>
            <person name="Chovatia M."/>
            <person name="Cooper J."/>
            <person name="Damon W."/>
            <person name="Desjardin D."/>
            <person name="Finy P."/>
            <person name="Geml J."/>
            <person name="Haridas S."/>
            <person name="Hughes K."/>
            <person name="Justo A."/>
            <person name="Karasinski D."/>
            <person name="Kautmanova I."/>
            <person name="Kiss B."/>
            <person name="Kocsube S."/>
            <person name="Kotiranta H."/>
            <person name="LaButti K.M."/>
            <person name="Lechner B.E."/>
            <person name="Liimatainen K."/>
            <person name="Lipzen A."/>
            <person name="Lukacs Z."/>
            <person name="Mihaltcheva S."/>
            <person name="Morgado L.N."/>
            <person name="Niskanen T."/>
            <person name="Noordeloos M.E."/>
            <person name="Ohm R.A."/>
            <person name="Ortiz-Santana B."/>
            <person name="Ovrebo C."/>
            <person name="Racz N."/>
            <person name="Riley R."/>
            <person name="Savchenko A."/>
            <person name="Shiryaev A."/>
            <person name="Soop K."/>
            <person name="Spirin V."/>
            <person name="Szebenyi C."/>
            <person name="Tomsovsky M."/>
            <person name="Tulloss R.E."/>
            <person name="Uehling J."/>
            <person name="Grigoriev I.V."/>
            <person name="Vagvolgyi C."/>
            <person name="Papp T."/>
            <person name="Martin F.M."/>
            <person name="Miettinen O."/>
            <person name="Hibbett D.S."/>
            <person name="Nagy L.G."/>
        </authorList>
    </citation>
    <scope>NUCLEOTIDE SEQUENCE [LARGE SCALE GENOMIC DNA]</scope>
    <source>
        <strain evidence="2 3">CBS 309.79</strain>
    </source>
</reference>
<evidence type="ECO:0000313" key="2">
    <source>
        <dbReference type="EMBL" id="TFL05649.1"/>
    </source>
</evidence>
<dbReference type="Proteomes" id="UP000305067">
    <property type="component" value="Unassembled WGS sequence"/>
</dbReference>